<evidence type="ECO:0000313" key="1">
    <source>
        <dbReference type="EnsemblPlants" id="AET2Gv20734700.5"/>
    </source>
</evidence>
<sequence length="172" mass="19046">MHCFACAAPAAAAAARAPGRRFGRRRVVVDCVASADRNVEGTPPRLREACELSEISSKTLLFASKRKILAFSAFCLCLHSSRYLSALALGDPTVKIEDVTPKIFPSGPLFPTEVATQYSVESTLPYLLVLTTYLHFFEFCCLCNRKGSQSFLKQIRTQWSTFLMRHCAPSSM</sequence>
<keyword evidence="2" id="KW-1185">Reference proteome</keyword>
<reference evidence="2" key="1">
    <citation type="journal article" date="2014" name="Science">
        <title>Ancient hybridizations among the ancestral genomes of bread wheat.</title>
        <authorList>
            <consortium name="International Wheat Genome Sequencing Consortium,"/>
            <person name="Marcussen T."/>
            <person name="Sandve S.R."/>
            <person name="Heier L."/>
            <person name="Spannagl M."/>
            <person name="Pfeifer M."/>
            <person name="Jakobsen K.S."/>
            <person name="Wulff B.B."/>
            <person name="Steuernagel B."/>
            <person name="Mayer K.F."/>
            <person name="Olsen O.A."/>
        </authorList>
    </citation>
    <scope>NUCLEOTIDE SEQUENCE [LARGE SCALE GENOMIC DNA]</scope>
    <source>
        <strain evidence="2">cv. AL8/78</strain>
    </source>
</reference>
<dbReference type="EnsemblPlants" id="AET2Gv20734700.2">
    <property type="protein sequence ID" value="AET2Gv20734700.2"/>
    <property type="gene ID" value="AET2Gv20734700"/>
</dbReference>
<reference evidence="1" key="5">
    <citation type="journal article" date="2021" name="G3 (Bethesda)">
        <title>Aegilops tauschii genome assembly Aet v5.0 features greater sequence contiguity and improved annotation.</title>
        <authorList>
            <person name="Wang L."/>
            <person name="Zhu T."/>
            <person name="Rodriguez J.C."/>
            <person name="Deal K.R."/>
            <person name="Dubcovsky J."/>
            <person name="McGuire P.E."/>
            <person name="Lux T."/>
            <person name="Spannagl M."/>
            <person name="Mayer K.F.X."/>
            <person name="Baldrich P."/>
            <person name="Meyers B.C."/>
            <person name="Huo N."/>
            <person name="Gu Y.Q."/>
            <person name="Zhou H."/>
            <person name="Devos K.M."/>
            <person name="Bennetzen J.L."/>
            <person name="Unver T."/>
            <person name="Budak H."/>
            <person name="Gulick P.J."/>
            <person name="Galiba G."/>
            <person name="Kalapos B."/>
            <person name="Nelson D.R."/>
            <person name="Li P."/>
            <person name="You F.M."/>
            <person name="Luo M.C."/>
            <person name="Dvorak J."/>
        </authorList>
    </citation>
    <scope>NUCLEOTIDE SEQUENCE [LARGE SCALE GENOMIC DNA]</scope>
    <source>
        <strain evidence="1">cv. AL8/78</strain>
    </source>
</reference>
<dbReference type="Gramene" id="AET2Gv20734700.5">
    <property type="protein sequence ID" value="AET2Gv20734700.5"/>
    <property type="gene ID" value="AET2Gv20734700"/>
</dbReference>
<accession>A0A453C4Y6</accession>
<protein>
    <submittedName>
        <fullName evidence="1">Uncharacterized protein</fullName>
    </submittedName>
</protein>
<evidence type="ECO:0000313" key="2">
    <source>
        <dbReference type="Proteomes" id="UP000015105"/>
    </source>
</evidence>
<reference evidence="2" key="2">
    <citation type="journal article" date="2017" name="Nat. Plants">
        <title>The Aegilops tauschii genome reveals multiple impacts of transposons.</title>
        <authorList>
            <person name="Zhao G."/>
            <person name="Zou C."/>
            <person name="Li K."/>
            <person name="Wang K."/>
            <person name="Li T."/>
            <person name="Gao L."/>
            <person name="Zhang X."/>
            <person name="Wang H."/>
            <person name="Yang Z."/>
            <person name="Liu X."/>
            <person name="Jiang W."/>
            <person name="Mao L."/>
            <person name="Kong X."/>
            <person name="Jiao Y."/>
            <person name="Jia J."/>
        </authorList>
    </citation>
    <scope>NUCLEOTIDE SEQUENCE [LARGE SCALE GENOMIC DNA]</scope>
    <source>
        <strain evidence="2">cv. AL8/78</strain>
    </source>
</reference>
<dbReference type="AlphaFoldDB" id="A0A453C4Y6"/>
<reference evidence="1" key="3">
    <citation type="journal article" date="2017" name="Nature">
        <title>Genome sequence of the progenitor of the wheat D genome Aegilops tauschii.</title>
        <authorList>
            <person name="Luo M.C."/>
            <person name="Gu Y.Q."/>
            <person name="Puiu D."/>
            <person name="Wang H."/>
            <person name="Twardziok S.O."/>
            <person name="Deal K.R."/>
            <person name="Huo N."/>
            <person name="Zhu T."/>
            <person name="Wang L."/>
            <person name="Wang Y."/>
            <person name="McGuire P.E."/>
            <person name="Liu S."/>
            <person name="Long H."/>
            <person name="Ramasamy R.K."/>
            <person name="Rodriguez J.C."/>
            <person name="Van S.L."/>
            <person name="Yuan L."/>
            <person name="Wang Z."/>
            <person name="Xia Z."/>
            <person name="Xiao L."/>
            <person name="Anderson O.D."/>
            <person name="Ouyang S."/>
            <person name="Liang Y."/>
            <person name="Zimin A.V."/>
            <person name="Pertea G."/>
            <person name="Qi P."/>
            <person name="Bennetzen J.L."/>
            <person name="Dai X."/>
            <person name="Dawson M.W."/>
            <person name="Muller H.G."/>
            <person name="Kugler K."/>
            <person name="Rivarola-Duarte L."/>
            <person name="Spannagl M."/>
            <person name="Mayer K.F.X."/>
            <person name="Lu F.H."/>
            <person name="Bevan M.W."/>
            <person name="Leroy P."/>
            <person name="Li P."/>
            <person name="You F.M."/>
            <person name="Sun Q."/>
            <person name="Liu Z."/>
            <person name="Lyons E."/>
            <person name="Wicker T."/>
            <person name="Salzberg S.L."/>
            <person name="Devos K.M."/>
            <person name="Dvorak J."/>
        </authorList>
    </citation>
    <scope>NUCLEOTIDE SEQUENCE [LARGE SCALE GENOMIC DNA]</scope>
    <source>
        <strain evidence="1">cv. AL8/78</strain>
    </source>
</reference>
<proteinExistence type="predicted"/>
<reference evidence="1" key="4">
    <citation type="submission" date="2019-03" db="UniProtKB">
        <authorList>
            <consortium name="EnsemblPlants"/>
        </authorList>
    </citation>
    <scope>IDENTIFICATION</scope>
</reference>
<dbReference type="Gramene" id="AET2Gv20734700.2">
    <property type="protein sequence ID" value="AET2Gv20734700.2"/>
    <property type="gene ID" value="AET2Gv20734700"/>
</dbReference>
<dbReference type="Proteomes" id="UP000015105">
    <property type="component" value="Chromosome 2D"/>
</dbReference>
<name>A0A453C4Y6_AEGTS</name>
<dbReference type="EnsemblPlants" id="AET2Gv20734700.5">
    <property type="protein sequence ID" value="AET2Gv20734700.5"/>
    <property type="gene ID" value="AET2Gv20734700"/>
</dbReference>
<organism evidence="1 2">
    <name type="scientific">Aegilops tauschii subsp. strangulata</name>
    <name type="common">Goatgrass</name>
    <dbReference type="NCBI Taxonomy" id="200361"/>
    <lineage>
        <taxon>Eukaryota</taxon>
        <taxon>Viridiplantae</taxon>
        <taxon>Streptophyta</taxon>
        <taxon>Embryophyta</taxon>
        <taxon>Tracheophyta</taxon>
        <taxon>Spermatophyta</taxon>
        <taxon>Magnoliopsida</taxon>
        <taxon>Liliopsida</taxon>
        <taxon>Poales</taxon>
        <taxon>Poaceae</taxon>
        <taxon>BOP clade</taxon>
        <taxon>Pooideae</taxon>
        <taxon>Triticodae</taxon>
        <taxon>Triticeae</taxon>
        <taxon>Triticinae</taxon>
        <taxon>Aegilops</taxon>
    </lineage>
</organism>